<dbReference type="EMBL" id="FOSJ01000048">
    <property type="protein sequence ID" value="SFK55047.1"/>
    <property type="molecule type" value="Genomic_DNA"/>
</dbReference>
<accession>A0A1I4AG78</accession>
<protein>
    <submittedName>
        <fullName evidence="1">Uncharacterized protein</fullName>
    </submittedName>
</protein>
<dbReference type="RefSeq" id="WP_091898330.1">
    <property type="nucleotide sequence ID" value="NZ_FOSJ01000048.1"/>
</dbReference>
<dbReference type="AlphaFoldDB" id="A0A1I4AG78"/>
<name>A0A1I4AG78_9LACT</name>
<reference evidence="2" key="1">
    <citation type="submission" date="2016-10" db="EMBL/GenBank/DDBJ databases">
        <authorList>
            <person name="Varghese N."/>
            <person name="Submissions S."/>
        </authorList>
    </citation>
    <scope>NUCLEOTIDE SEQUENCE [LARGE SCALE GENOMIC DNA]</scope>
    <source>
        <strain evidence="2">DSM 16108</strain>
    </source>
</reference>
<keyword evidence="2" id="KW-1185">Reference proteome</keyword>
<evidence type="ECO:0000313" key="1">
    <source>
        <dbReference type="EMBL" id="SFK55047.1"/>
    </source>
</evidence>
<dbReference type="Proteomes" id="UP000199589">
    <property type="component" value="Unassembled WGS sequence"/>
</dbReference>
<gene>
    <name evidence="1" type="ORF">SAMN04488569_104815</name>
</gene>
<organism evidence="1 2">
    <name type="scientific">Marinilactibacillus piezotolerans</name>
    <dbReference type="NCBI Taxonomy" id="258723"/>
    <lineage>
        <taxon>Bacteria</taxon>
        <taxon>Bacillati</taxon>
        <taxon>Bacillota</taxon>
        <taxon>Bacilli</taxon>
        <taxon>Lactobacillales</taxon>
        <taxon>Carnobacteriaceae</taxon>
        <taxon>Marinilactibacillus</taxon>
    </lineage>
</organism>
<proteinExistence type="predicted"/>
<sequence>MYRLLSVIWRDKEFCIKQEAQSGLPEEELRIFEEKWQELIVRQGKLINNSNIVFVRSSSHSIHMDRPDIIIQSVSDIVDKCI</sequence>
<evidence type="ECO:0000313" key="2">
    <source>
        <dbReference type="Proteomes" id="UP000199589"/>
    </source>
</evidence>